<dbReference type="EMBL" id="BAHD01000053">
    <property type="protein sequence ID" value="GAB96965.1"/>
    <property type="molecule type" value="Genomic_DNA"/>
</dbReference>
<organism evidence="2 3">
    <name type="scientific">Kineosphaera limosa NBRC 100340</name>
    <dbReference type="NCBI Taxonomy" id="1184609"/>
    <lineage>
        <taxon>Bacteria</taxon>
        <taxon>Bacillati</taxon>
        <taxon>Actinomycetota</taxon>
        <taxon>Actinomycetes</taxon>
        <taxon>Micrococcales</taxon>
        <taxon>Dermatophilaceae</taxon>
        <taxon>Kineosphaera</taxon>
    </lineage>
</organism>
<keyword evidence="3" id="KW-1185">Reference proteome</keyword>
<dbReference type="SMART" id="SM00382">
    <property type="entry name" value="AAA"/>
    <property type="match status" value="1"/>
</dbReference>
<dbReference type="Pfam" id="PF09848">
    <property type="entry name" value="SLFN-g3_helicase"/>
    <property type="match status" value="1"/>
</dbReference>
<dbReference type="eggNOG" id="COG0507">
    <property type="taxonomic scope" value="Bacteria"/>
</dbReference>
<feature type="domain" description="AAA+ ATPase" evidence="1">
    <location>
        <begin position="265"/>
        <end position="394"/>
    </location>
</feature>
<accession>K6WCG9</accession>
<dbReference type="Gene3D" id="3.40.50.300">
    <property type="entry name" value="P-loop containing nucleotide triphosphate hydrolases"/>
    <property type="match status" value="1"/>
</dbReference>
<protein>
    <recommendedName>
        <fullName evidence="1">AAA+ ATPase domain-containing protein</fullName>
    </recommendedName>
</protein>
<sequence>MLPGVPSVYLLRSSAQGLSALEAHLAERLAEQMSIQTGARPSPGEQRSWSRSIPQLRADLIDAGLGGVEMLLEYQLPLTSKRADVVLAGTHPRTGDPSYVVLELKQWSGASSFEDNDTLVRVDQYGDRGVLHPAVQVEGYVEHLADFTSALADQPHSLVGAAYLHNATDLAVEDLLARPATEHGRLFTGQRRSDFVDYLREHLATGSGADAADLLVRSATAPSRKLLAVAADEVQHREQFVLLDEQRAAYEHVLHAVHRARHANQKTAVIVTGGPGSGKSVIALSLMGQLSREGRTVMHATGSRSFTQTLRKVAGRRAPRVQKLFGYFNSFMTAEPNSLDCLILDEATACETSVNRYTRKELRAAGRPQVDELLSAARVPVFLLDEHQVVRPGERGTADDIAAHAEALGLRVERIALDQQFRCGGSRLYVE</sequence>
<dbReference type="STRING" id="1184609.KILIM_053_00160"/>
<evidence type="ECO:0000313" key="3">
    <source>
        <dbReference type="Proteomes" id="UP000008366"/>
    </source>
</evidence>
<reference evidence="2 3" key="1">
    <citation type="submission" date="2012-08" db="EMBL/GenBank/DDBJ databases">
        <title>Whole genome shotgun sequence of Kineosphaera limosa NBRC 100340.</title>
        <authorList>
            <person name="Yoshida I."/>
            <person name="Isaki S."/>
            <person name="Hosoyama A."/>
            <person name="Tsuchikane K."/>
            <person name="Katsumata H."/>
            <person name="Ando Y."/>
            <person name="Ohji S."/>
            <person name="Hamada M."/>
            <person name="Tamura T."/>
            <person name="Yamazoe A."/>
            <person name="Yamazaki S."/>
            <person name="Fujita N."/>
        </authorList>
    </citation>
    <scope>NUCLEOTIDE SEQUENCE [LARGE SCALE GENOMIC DNA]</scope>
    <source>
        <strain evidence="2 3">NBRC 100340</strain>
    </source>
</reference>
<dbReference type="Proteomes" id="UP000008366">
    <property type="component" value="Unassembled WGS sequence"/>
</dbReference>
<dbReference type="SUPFAM" id="SSF52540">
    <property type="entry name" value="P-loop containing nucleoside triphosphate hydrolases"/>
    <property type="match status" value="1"/>
</dbReference>
<name>K6WCG9_9MICO</name>
<comment type="caution">
    <text evidence="2">The sequence shown here is derived from an EMBL/GenBank/DDBJ whole genome shotgun (WGS) entry which is preliminary data.</text>
</comment>
<dbReference type="InterPro" id="IPR027417">
    <property type="entry name" value="P-loop_NTPase"/>
</dbReference>
<dbReference type="InterPro" id="IPR018647">
    <property type="entry name" value="SLFN_3-like_DNA/RNA_helicase"/>
</dbReference>
<proteinExistence type="predicted"/>
<evidence type="ECO:0000313" key="2">
    <source>
        <dbReference type="EMBL" id="GAB96965.1"/>
    </source>
</evidence>
<evidence type="ECO:0000259" key="1">
    <source>
        <dbReference type="SMART" id="SM00382"/>
    </source>
</evidence>
<gene>
    <name evidence="2" type="ORF">KILIM_053_00160</name>
</gene>
<dbReference type="InterPro" id="IPR003593">
    <property type="entry name" value="AAA+_ATPase"/>
</dbReference>
<dbReference type="AlphaFoldDB" id="K6WCG9"/>